<name>A0ABT1BIE1_9BURK</name>
<evidence type="ECO:0000256" key="4">
    <source>
        <dbReference type="ARBA" id="ARBA00023163"/>
    </source>
</evidence>
<evidence type="ECO:0000313" key="7">
    <source>
        <dbReference type="Proteomes" id="UP001204851"/>
    </source>
</evidence>
<dbReference type="EMBL" id="JAMXMC010000001">
    <property type="protein sequence ID" value="MCO5975192.1"/>
    <property type="molecule type" value="Genomic_DNA"/>
</dbReference>
<dbReference type="InterPro" id="IPR036390">
    <property type="entry name" value="WH_DNA-bd_sf"/>
</dbReference>
<comment type="caution">
    <text evidence="6">The sequence shown here is derived from an EMBL/GenBank/DDBJ whole genome shotgun (WGS) entry which is preliminary data.</text>
</comment>
<keyword evidence="7" id="KW-1185">Reference proteome</keyword>
<protein>
    <submittedName>
        <fullName evidence="6">LysR family transcriptional regulator</fullName>
    </submittedName>
</protein>
<dbReference type="Gene3D" id="1.10.10.10">
    <property type="entry name" value="Winged helix-like DNA-binding domain superfamily/Winged helix DNA-binding domain"/>
    <property type="match status" value="1"/>
</dbReference>
<comment type="similarity">
    <text evidence="1">Belongs to the LysR transcriptional regulatory family.</text>
</comment>
<keyword evidence="4" id="KW-0804">Transcription</keyword>
<feature type="domain" description="HTH lysR-type" evidence="5">
    <location>
        <begin position="7"/>
        <end position="64"/>
    </location>
</feature>
<dbReference type="InterPro" id="IPR036388">
    <property type="entry name" value="WH-like_DNA-bd_sf"/>
</dbReference>
<dbReference type="PROSITE" id="PS50931">
    <property type="entry name" value="HTH_LYSR"/>
    <property type="match status" value="1"/>
</dbReference>
<dbReference type="Proteomes" id="UP001204851">
    <property type="component" value="Unassembled WGS sequence"/>
</dbReference>
<proteinExistence type="inferred from homology"/>
<keyword evidence="3" id="KW-0238">DNA-binding</keyword>
<evidence type="ECO:0000259" key="5">
    <source>
        <dbReference type="PROSITE" id="PS50931"/>
    </source>
</evidence>
<organism evidence="6 7">
    <name type="scientific">Ideonella oryzae</name>
    <dbReference type="NCBI Taxonomy" id="2937441"/>
    <lineage>
        <taxon>Bacteria</taxon>
        <taxon>Pseudomonadati</taxon>
        <taxon>Pseudomonadota</taxon>
        <taxon>Betaproteobacteria</taxon>
        <taxon>Burkholderiales</taxon>
        <taxon>Sphaerotilaceae</taxon>
        <taxon>Ideonella</taxon>
    </lineage>
</organism>
<gene>
    <name evidence="6" type="ORF">M0L44_00455</name>
</gene>
<evidence type="ECO:0000256" key="1">
    <source>
        <dbReference type="ARBA" id="ARBA00009437"/>
    </source>
</evidence>
<evidence type="ECO:0000313" key="6">
    <source>
        <dbReference type="EMBL" id="MCO5975192.1"/>
    </source>
</evidence>
<evidence type="ECO:0000256" key="3">
    <source>
        <dbReference type="ARBA" id="ARBA00023125"/>
    </source>
</evidence>
<dbReference type="RefSeq" id="WP_252767645.1">
    <property type="nucleotide sequence ID" value="NZ_JAMXMC010000001.1"/>
</dbReference>
<dbReference type="PANTHER" id="PTHR30346:SF0">
    <property type="entry name" value="HCA OPERON TRANSCRIPTIONAL ACTIVATOR HCAR"/>
    <property type="match status" value="1"/>
</dbReference>
<reference evidence="6 7" key="1">
    <citation type="submission" date="2022-06" db="EMBL/GenBank/DDBJ databases">
        <title>Ideonella sp. NS12-5 Genome sequencing and assembly.</title>
        <authorList>
            <person name="Jung Y."/>
        </authorList>
    </citation>
    <scope>NUCLEOTIDE SEQUENCE [LARGE SCALE GENOMIC DNA]</scope>
    <source>
        <strain evidence="6 7">NS12-5</strain>
    </source>
</reference>
<dbReference type="Pfam" id="PF00126">
    <property type="entry name" value="HTH_1"/>
    <property type="match status" value="1"/>
</dbReference>
<keyword evidence="2" id="KW-0805">Transcription regulation</keyword>
<dbReference type="PRINTS" id="PR00039">
    <property type="entry name" value="HTHLYSR"/>
</dbReference>
<dbReference type="PANTHER" id="PTHR30346">
    <property type="entry name" value="TRANSCRIPTIONAL DUAL REGULATOR HCAR-RELATED"/>
    <property type="match status" value="1"/>
</dbReference>
<dbReference type="InterPro" id="IPR000847">
    <property type="entry name" value="LysR_HTH_N"/>
</dbReference>
<evidence type="ECO:0000256" key="2">
    <source>
        <dbReference type="ARBA" id="ARBA00023015"/>
    </source>
</evidence>
<dbReference type="SUPFAM" id="SSF46785">
    <property type="entry name" value="Winged helix' DNA-binding domain"/>
    <property type="match status" value="1"/>
</dbReference>
<sequence length="149" mass="16566">MSRPSALDWDDLRIALAIMESGTLSGAAAVLHVSHPTLSRRLQLMEQRLGTRLFVRTPGGLRPTEAGEEVRVLALRFREEIASLERRVAGATMAMTGRCASPRRTRFLNTCCPACWLRCAAPMSACNWSCMSPTMWSRWPRAMPTSRCG</sequence>
<accession>A0ABT1BIE1</accession>